<protein>
    <submittedName>
        <fullName evidence="1">CARNS1 protein</fullName>
    </submittedName>
</protein>
<sequence>DGFSDVPLTSVFGGYILSGSPFVEEAGAACNTLLRQAVEKFGDRWVFTLNIYPYFDTSNALDKGTTDKCTKATKSSVCFDDDCNLPKMATTMRQRMQLLTGTTTSLLWIGETGWSSPQAETLAGSNKQMAA</sequence>
<evidence type="ECO:0000313" key="1">
    <source>
        <dbReference type="EMBL" id="CAE7755520.1"/>
    </source>
</evidence>
<evidence type="ECO:0000313" key="2">
    <source>
        <dbReference type="Proteomes" id="UP000649617"/>
    </source>
</evidence>
<dbReference type="OrthoDB" id="414483at2759"/>
<dbReference type="EMBL" id="CAJNIZ010046743">
    <property type="protein sequence ID" value="CAE7755520.1"/>
    <property type="molecule type" value="Genomic_DNA"/>
</dbReference>
<dbReference type="InterPro" id="IPR017853">
    <property type="entry name" value="GH"/>
</dbReference>
<keyword evidence="2" id="KW-1185">Reference proteome</keyword>
<gene>
    <name evidence="1" type="primary">CARNS1</name>
    <name evidence="1" type="ORF">SPIL2461_LOCUS21950</name>
</gene>
<organism evidence="1 2">
    <name type="scientific">Symbiodinium pilosum</name>
    <name type="common">Dinoflagellate</name>
    <dbReference type="NCBI Taxonomy" id="2952"/>
    <lineage>
        <taxon>Eukaryota</taxon>
        <taxon>Sar</taxon>
        <taxon>Alveolata</taxon>
        <taxon>Dinophyceae</taxon>
        <taxon>Suessiales</taxon>
        <taxon>Symbiodiniaceae</taxon>
        <taxon>Symbiodinium</taxon>
    </lineage>
</organism>
<reference evidence="1" key="1">
    <citation type="submission" date="2021-02" db="EMBL/GenBank/DDBJ databases">
        <authorList>
            <person name="Dougan E. K."/>
            <person name="Rhodes N."/>
            <person name="Thang M."/>
            <person name="Chan C."/>
        </authorList>
    </citation>
    <scope>NUCLEOTIDE SEQUENCE</scope>
</reference>
<feature type="non-terminal residue" evidence="1">
    <location>
        <position position="131"/>
    </location>
</feature>
<feature type="non-terminal residue" evidence="1">
    <location>
        <position position="1"/>
    </location>
</feature>
<dbReference type="Proteomes" id="UP000649617">
    <property type="component" value="Unassembled WGS sequence"/>
</dbReference>
<dbReference type="SUPFAM" id="SSF51445">
    <property type="entry name" value="(Trans)glycosidases"/>
    <property type="match status" value="1"/>
</dbReference>
<proteinExistence type="predicted"/>
<dbReference type="AlphaFoldDB" id="A0A812XZK4"/>
<name>A0A812XZK4_SYMPI</name>
<comment type="caution">
    <text evidence="1">The sequence shown here is derived from an EMBL/GenBank/DDBJ whole genome shotgun (WGS) entry which is preliminary data.</text>
</comment>
<accession>A0A812XZK4</accession>